<sequence length="333" mass="35503">MRIFAIETSCDETSAAIIEDGVRVCSLVTTTQIAIHQKFGGVVPEVASRYHVEAITAVLAEALSEAKLKFEDIDAIAVTATPGLVGSLLVGIQAAKTLALLYDLPLIPVHHIAGHIYANALTQNFEFPLIALVVSGGHTELIYMKDHFDFELIGATLDDAAGEVYDKVARVLGYPYPGGPHIDRAAANNEATISFPKPKLESPYDFSFSGLKSAVLNYINSARQKGQALDNGDISASFQKIVIEELVGKTIRAAQAYGAKQVIVCGGVSANIGLRTQIESAVNQLSNVTLAMPELQYCGDNAAMIGAAAYYQYMQEIPLATMALDAKPNGKLS</sequence>
<dbReference type="GO" id="GO:0061711">
    <property type="term" value="F:tRNA N(6)-L-threonylcarbamoyladenine synthase activity"/>
    <property type="evidence" value="ECO:0007669"/>
    <property type="project" value="UniProtKB-EC"/>
</dbReference>
<proteinExistence type="inferred from homology"/>
<dbReference type="EMBL" id="VBWP01000005">
    <property type="protein sequence ID" value="TLG73908.1"/>
    <property type="molecule type" value="Genomic_DNA"/>
</dbReference>
<feature type="binding site" evidence="8">
    <location>
        <position position="179"/>
    </location>
    <ligand>
        <name>substrate</name>
    </ligand>
</feature>
<keyword evidence="6 8" id="KW-0012">Acyltransferase</keyword>
<evidence type="ECO:0000256" key="4">
    <source>
        <dbReference type="ARBA" id="ARBA00022723"/>
    </source>
</evidence>
<dbReference type="GO" id="GO:0005737">
    <property type="term" value="C:cytoplasm"/>
    <property type="evidence" value="ECO:0007669"/>
    <property type="project" value="UniProtKB-SubCell"/>
</dbReference>
<dbReference type="CDD" id="cd24133">
    <property type="entry name" value="ASKHA_NBD_TsaD_bac"/>
    <property type="match status" value="1"/>
</dbReference>
<dbReference type="InterPro" id="IPR000905">
    <property type="entry name" value="Gcp-like_dom"/>
</dbReference>
<feature type="binding site" evidence="8">
    <location>
        <position position="300"/>
    </location>
    <ligand>
        <name>Fe cation</name>
        <dbReference type="ChEBI" id="CHEBI:24875"/>
    </ligand>
</feature>
<protein>
    <recommendedName>
        <fullName evidence="8">tRNA N6-adenosine threonylcarbamoyltransferase</fullName>
        <ecNumber evidence="8">2.3.1.234</ecNumber>
    </recommendedName>
    <alternativeName>
        <fullName evidence="8">N6-L-threonylcarbamoyladenine synthase</fullName>
        <shortName evidence="8">t(6)A synthase</shortName>
    </alternativeName>
    <alternativeName>
        <fullName evidence="8">t(6)A37 threonylcarbamoyladenosine biosynthesis protein TsaD</fullName>
    </alternativeName>
    <alternativeName>
        <fullName evidence="8">tRNA threonylcarbamoyladenosine biosynthesis protein TsaD</fullName>
    </alternativeName>
</protein>
<gene>
    <name evidence="8 10" type="primary">tsaD</name>
    <name evidence="10" type="ORF">FEZ08_07185</name>
</gene>
<feature type="domain" description="Gcp-like" evidence="9">
    <location>
        <begin position="24"/>
        <end position="306"/>
    </location>
</feature>
<dbReference type="InterPro" id="IPR017861">
    <property type="entry name" value="KAE1/TsaD"/>
</dbReference>
<keyword evidence="11" id="KW-1185">Reference proteome</keyword>
<evidence type="ECO:0000256" key="1">
    <source>
        <dbReference type="ARBA" id="ARBA00022490"/>
    </source>
</evidence>
<dbReference type="OrthoDB" id="9806197at2"/>
<dbReference type="PANTHER" id="PTHR11735">
    <property type="entry name" value="TRNA N6-ADENOSINE THREONYLCARBAMOYLTRANSFERASE"/>
    <property type="match status" value="1"/>
</dbReference>
<comment type="function">
    <text evidence="8">Required for the formation of a threonylcarbamoyl group on adenosine at position 37 (t(6)A37) in tRNAs that read codons beginning with adenine. Is involved in the transfer of the threonylcarbamoyl moiety of threonylcarbamoyl-AMP (TC-AMP) to the N6 group of A37, together with TsaE and TsaB. TsaD likely plays a direct catalytic role in this reaction.</text>
</comment>
<keyword evidence="2 8" id="KW-0808">Transferase</keyword>
<feature type="binding site" evidence="8">
    <location>
        <position position="183"/>
    </location>
    <ligand>
        <name>substrate</name>
    </ligand>
</feature>
<organism evidence="10 11">
    <name type="scientific">Culicoidibacter larvae</name>
    <dbReference type="NCBI Taxonomy" id="2579976"/>
    <lineage>
        <taxon>Bacteria</taxon>
        <taxon>Bacillati</taxon>
        <taxon>Bacillota</taxon>
        <taxon>Culicoidibacteria</taxon>
        <taxon>Culicoidibacterales</taxon>
        <taxon>Culicoidibacteraceae</taxon>
        <taxon>Culicoidibacter</taxon>
    </lineage>
</organism>
<evidence type="ECO:0000256" key="2">
    <source>
        <dbReference type="ARBA" id="ARBA00022679"/>
    </source>
</evidence>
<dbReference type="InterPro" id="IPR017860">
    <property type="entry name" value="Peptidase_M22_CS"/>
</dbReference>
<keyword evidence="3 8" id="KW-0819">tRNA processing</keyword>
<dbReference type="AlphaFoldDB" id="A0A5R8QBI5"/>
<comment type="similarity">
    <text evidence="8">Belongs to the KAE1 / TsaD family.</text>
</comment>
<feature type="binding site" evidence="8">
    <location>
        <position position="111"/>
    </location>
    <ligand>
        <name>Fe cation</name>
        <dbReference type="ChEBI" id="CHEBI:24875"/>
    </ligand>
</feature>
<dbReference type="NCBIfam" id="TIGR03723">
    <property type="entry name" value="T6A_TsaD_YgjD"/>
    <property type="match status" value="1"/>
</dbReference>
<dbReference type="EC" id="2.3.1.234" evidence="8"/>
<keyword evidence="4 8" id="KW-0479">Metal-binding</keyword>
<keyword evidence="5 8" id="KW-0408">Iron</keyword>
<evidence type="ECO:0000313" key="11">
    <source>
        <dbReference type="Proteomes" id="UP000306912"/>
    </source>
</evidence>
<dbReference type="FunFam" id="3.30.420.40:FF:000040">
    <property type="entry name" value="tRNA N6-adenosine threonylcarbamoyltransferase"/>
    <property type="match status" value="1"/>
</dbReference>
<dbReference type="Proteomes" id="UP000306912">
    <property type="component" value="Unassembled WGS sequence"/>
</dbReference>
<dbReference type="PRINTS" id="PR00789">
    <property type="entry name" value="OSIALOPTASE"/>
</dbReference>
<comment type="caution">
    <text evidence="10">The sequence shown here is derived from an EMBL/GenBank/DDBJ whole genome shotgun (WGS) entry which is preliminary data.</text>
</comment>
<dbReference type="GO" id="GO:0005506">
    <property type="term" value="F:iron ion binding"/>
    <property type="evidence" value="ECO:0007669"/>
    <property type="project" value="UniProtKB-UniRule"/>
</dbReference>
<keyword evidence="1 8" id="KW-0963">Cytoplasm</keyword>
<dbReference type="GO" id="GO:0002949">
    <property type="term" value="P:tRNA threonylcarbamoyladenosine modification"/>
    <property type="evidence" value="ECO:0007669"/>
    <property type="project" value="UniProtKB-UniRule"/>
</dbReference>
<feature type="binding site" evidence="8">
    <location>
        <position position="115"/>
    </location>
    <ligand>
        <name>Fe cation</name>
        <dbReference type="ChEBI" id="CHEBI:24875"/>
    </ligand>
</feature>
<evidence type="ECO:0000256" key="7">
    <source>
        <dbReference type="ARBA" id="ARBA00048117"/>
    </source>
</evidence>
<comment type="subcellular location">
    <subcellularLocation>
        <location evidence="8">Cytoplasm</location>
    </subcellularLocation>
</comment>
<name>A0A5R8QBI5_9FIRM</name>
<comment type="cofactor">
    <cofactor evidence="8">
        <name>Fe(2+)</name>
        <dbReference type="ChEBI" id="CHEBI:29033"/>
    </cofactor>
    <text evidence="8">Binds 1 Fe(2+) ion per subunit.</text>
</comment>
<evidence type="ECO:0000256" key="8">
    <source>
        <dbReference type="HAMAP-Rule" id="MF_01445"/>
    </source>
</evidence>
<reference evidence="10 11" key="1">
    <citation type="submission" date="2019-05" db="EMBL/GenBank/DDBJ databases">
        <title>Culicoidintestinum kansasii gen. nov., sp. nov. from the gastrointestinal tract of the biting midge, Culicoides sonorensis.</title>
        <authorList>
            <person name="Neupane S."/>
            <person name="Ghosh A."/>
            <person name="Gunther S."/>
            <person name="Martin K."/>
            <person name="Zurek L."/>
        </authorList>
    </citation>
    <scope>NUCLEOTIDE SEQUENCE [LARGE SCALE GENOMIC DNA]</scope>
    <source>
        <strain evidence="10 11">CS-1</strain>
    </source>
</reference>
<dbReference type="InterPro" id="IPR043129">
    <property type="entry name" value="ATPase_NBD"/>
</dbReference>
<evidence type="ECO:0000256" key="3">
    <source>
        <dbReference type="ARBA" id="ARBA00022694"/>
    </source>
</evidence>
<feature type="binding site" evidence="8">
    <location>
        <begin position="133"/>
        <end position="137"/>
    </location>
    <ligand>
        <name>substrate</name>
    </ligand>
</feature>
<accession>A0A5R8QBI5</accession>
<dbReference type="HAMAP" id="MF_01445">
    <property type="entry name" value="TsaD"/>
    <property type="match status" value="1"/>
</dbReference>
<dbReference type="SUPFAM" id="SSF53067">
    <property type="entry name" value="Actin-like ATPase domain"/>
    <property type="match status" value="2"/>
</dbReference>
<feature type="binding site" evidence="8">
    <location>
        <position position="271"/>
    </location>
    <ligand>
        <name>substrate</name>
    </ligand>
</feature>
<dbReference type="NCBIfam" id="TIGR00329">
    <property type="entry name" value="gcp_kae1"/>
    <property type="match status" value="1"/>
</dbReference>
<dbReference type="InterPro" id="IPR022450">
    <property type="entry name" value="TsaD"/>
</dbReference>
<feature type="binding site" evidence="8">
    <location>
        <position position="166"/>
    </location>
    <ligand>
        <name>substrate</name>
    </ligand>
</feature>
<evidence type="ECO:0000256" key="5">
    <source>
        <dbReference type="ARBA" id="ARBA00023004"/>
    </source>
</evidence>
<dbReference type="FunCoup" id="A0A5R8QBI5">
    <property type="interactions" value="434"/>
</dbReference>
<evidence type="ECO:0000313" key="10">
    <source>
        <dbReference type="EMBL" id="TLG73908.1"/>
    </source>
</evidence>
<dbReference type="Pfam" id="PF00814">
    <property type="entry name" value="TsaD"/>
    <property type="match status" value="1"/>
</dbReference>
<evidence type="ECO:0000256" key="6">
    <source>
        <dbReference type="ARBA" id="ARBA00023315"/>
    </source>
</evidence>
<dbReference type="PROSITE" id="PS01016">
    <property type="entry name" value="GLYCOPROTEASE"/>
    <property type="match status" value="1"/>
</dbReference>
<dbReference type="PANTHER" id="PTHR11735:SF6">
    <property type="entry name" value="TRNA N6-ADENOSINE THREONYLCARBAMOYLTRANSFERASE, MITOCHONDRIAL"/>
    <property type="match status" value="1"/>
</dbReference>
<evidence type="ECO:0000259" key="9">
    <source>
        <dbReference type="Pfam" id="PF00814"/>
    </source>
</evidence>
<dbReference type="Gene3D" id="3.30.420.40">
    <property type="match status" value="2"/>
</dbReference>
<dbReference type="InParanoid" id="A0A5R8QBI5"/>
<dbReference type="RefSeq" id="WP_138191047.1">
    <property type="nucleotide sequence ID" value="NZ_VBWP01000005.1"/>
</dbReference>
<comment type="catalytic activity">
    <reaction evidence="7 8">
        <text>L-threonylcarbamoyladenylate + adenosine(37) in tRNA = N(6)-L-threonylcarbamoyladenosine(37) in tRNA + AMP + H(+)</text>
        <dbReference type="Rhea" id="RHEA:37059"/>
        <dbReference type="Rhea" id="RHEA-COMP:10162"/>
        <dbReference type="Rhea" id="RHEA-COMP:10163"/>
        <dbReference type="ChEBI" id="CHEBI:15378"/>
        <dbReference type="ChEBI" id="CHEBI:73682"/>
        <dbReference type="ChEBI" id="CHEBI:74411"/>
        <dbReference type="ChEBI" id="CHEBI:74418"/>
        <dbReference type="ChEBI" id="CHEBI:456215"/>
        <dbReference type="EC" id="2.3.1.234"/>
    </reaction>
</comment>
<dbReference type="FunFam" id="3.30.420.40:FF:000012">
    <property type="entry name" value="tRNA N6-adenosine threonylcarbamoyltransferase"/>
    <property type="match status" value="1"/>
</dbReference>